<accession>A0ABS5IYS0</accession>
<dbReference type="InterPro" id="IPR013149">
    <property type="entry name" value="ADH-like_C"/>
</dbReference>
<proteinExistence type="predicted"/>
<dbReference type="SUPFAM" id="SSF50129">
    <property type="entry name" value="GroES-like"/>
    <property type="match status" value="1"/>
</dbReference>
<gene>
    <name evidence="2" type="ORF">KE626_12415</name>
</gene>
<reference evidence="2 3" key="1">
    <citation type="submission" date="2021-04" db="EMBL/GenBank/DDBJ databases">
        <title>Chitinophaga sp. nov., isolated from the rhizosphere soil.</title>
        <authorList>
            <person name="He S."/>
        </authorList>
    </citation>
    <scope>NUCLEOTIDE SEQUENCE [LARGE SCALE GENOMIC DNA]</scope>
    <source>
        <strain evidence="2 3">2R12</strain>
    </source>
</reference>
<dbReference type="CDD" id="cd08276">
    <property type="entry name" value="MDR7"/>
    <property type="match status" value="1"/>
</dbReference>
<dbReference type="SUPFAM" id="SSF51735">
    <property type="entry name" value="NAD(P)-binding Rossmann-fold domains"/>
    <property type="match status" value="1"/>
</dbReference>
<dbReference type="PANTHER" id="PTHR45033">
    <property type="match status" value="1"/>
</dbReference>
<dbReference type="InterPro" id="IPR036291">
    <property type="entry name" value="NAD(P)-bd_dom_sf"/>
</dbReference>
<dbReference type="RefSeq" id="WP_211973227.1">
    <property type="nucleotide sequence ID" value="NZ_CBFHAM010000003.1"/>
</dbReference>
<dbReference type="PANTHER" id="PTHR45033:SF2">
    <property type="entry name" value="ZINC-TYPE ALCOHOL DEHYDROGENASE-LIKE PROTEIN C1773.06C"/>
    <property type="match status" value="1"/>
</dbReference>
<organism evidence="2 3">
    <name type="scientific">Chitinophaga hostae</name>
    <dbReference type="NCBI Taxonomy" id="2831022"/>
    <lineage>
        <taxon>Bacteria</taxon>
        <taxon>Pseudomonadati</taxon>
        <taxon>Bacteroidota</taxon>
        <taxon>Chitinophagia</taxon>
        <taxon>Chitinophagales</taxon>
        <taxon>Chitinophagaceae</taxon>
        <taxon>Chitinophaga</taxon>
    </lineage>
</organism>
<evidence type="ECO:0000313" key="3">
    <source>
        <dbReference type="Proteomes" id="UP000676386"/>
    </source>
</evidence>
<keyword evidence="3" id="KW-1185">Reference proteome</keyword>
<dbReference type="SMART" id="SM00829">
    <property type="entry name" value="PKS_ER"/>
    <property type="match status" value="1"/>
</dbReference>
<dbReference type="InterPro" id="IPR011032">
    <property type="entry name" value="GroES-like_sf"/>
</dbReference>
<dbReference type="InterPro" id="IPR020843">
    <property type="entry name" value="ER"/>
</dbReference>
<evidence type="ECO:0000313" key="2">
    <source>
        <dbReference type="EMBL" id="MBS0028113.1"/>
    </source>
</evidence>
<dbReference type="Gene3D" id="3.40.50.720">
    <property type="entry name" value="NAD(P)-binding Rossmann-like Domain"/>
    <property type="match status" value="1"/>
</dbReference>
<comment type="caution">
    <text evidence="2">The sequence shown here is derived from an EMBL/GenBank/DDBJ whole genome shotgun (WGS) entry which is preliminary data.</text>
</comment>
<dbReference type="Pfam" id="PF00107">
    <property type="entry name" value="ADH_zinc_N"/>
    <property type="match status" value="1"/>
</dbReference>
<feature type="domain" description="Enoyl reductase (ER)" evidence="1">
    <location>
        <begin position="10"/>
        <end position="333"/>
    </location>
</feature>
<sequence>MKSYHVNLGAGLSGLTIKEHHMPAPGPAEVLIRVKASSLNYRELMILKGFYPLPVRPDVIPLCDGAGEVVGVGDAVTRVKVGDRVMGQVFPDWVDGPFARDYAAQLGGSLNGMLTEYAVLPENGVLQIPAHLSYEEAAALPCAALTAWNALSGGRGLAAGETVLTLGSGSVSLFALQLAKAAGARVIATTSGEKKAAQLKALGADEVVNYIAQPDWYLAVRELTGGQGVDHVVEVGGAGTAEKSIRSAAIEGEVAVIGSVAGEPSPFNINLIMYGMVHVRPVAIGSKAQFTAMNKVIAVNKIKPVIDRVFHFNDAVAAFRYYMEGPCFGKVVLNHE</sequence>
<protein>
    <submittedName>
        <fullName evidence="2">NAD(P)-dependent alcohol dehydrogenase</fullName>
    </submittedName>
</protein>
<dbReference type="InterPro" id="IPR052711">
    <property type="entry name" value="Zinc_ADH-like"/>
</dbReference>
<dbReference type="InterPro" id="IPR013154">
    <property type="entry name" value="ADH-like_N"/>
</dbReference>
<dbReference type="Proteomes" id="UP000676386">
    <property type="component" value="Unassembled WGS sequence"/>
</dbReference>
<dbReference type="Gene3D" id="3.90.180.10">
    <property type="entry name" value="Medium-chain alcohol dehydrogenases, catalytic domain"/>
    <property type="match status" value="1"/>
</dbReference>
<evidence type="ECO:0000259" key="1">
    <source>
        <dbReference type="SMART" id="SM00829"/>
    </source>
</evidence>
<dbReference type="Pfam" id="PF08240">
    <property type="entry name" value="ADH_N"/>
    <property type="match status" value="1"/>
</dbReference>
<dbReference type="EMBL" id="JAGTXB010000005">
    <property type="protein sequence ID" value="MBS0028113.1"/>
    <property type="molecule type" value="Genomic_DNA"/>
</dbReference>
<name>A0ABS5IYS0_9BACT</name>